<accession>A0A7J4XP41</accession>
<comment type="caution">
    <text evidence="2">The sequence shown here is derived from an EMBL/GenBank/DDBJ whole genome shotgun (WGS) entry which is preliminary data.</text>
</comment>
<keyword evidence="1" id="KW-0472">Membrane</keyword>
<name>A0A7J4XP41_9BACE</name>
<evidence type="ECO:0000313" key="3">
    <source>
        <dbReference type="Proteomes" id="UP000422221"/>
    </source>
</evidence>
<sequence>MNNGGQANCLKFFLLSVLPDILGGQLNLLSIDRLFLICIYIVRFGQSQNIWRKKSNNCFLYKSKDVASFKKGLVSFKKRHSVFQQKM</sequence>
<dbReference type="AlphaFoldDB" id="A0A7J4XP41"/>
<evidence type="ECO:0000313" key="2">
    <source>
        <dbReference type="EMBL" id="KAA3770496.1"/>
    </source>
</evidence>
<keyword evidence="1" id="KW-1133">Transmembrane helix</keyword>
<organism evidence="2 3">
    <name type="scientific">Bacteroides salyersiae</name>
    <dbReference type="NCBI Taxonomy" id="291644"/>
    <lineage>
        <taxon>Bacteria</taxon>
        <taxon>Pseudomonadati</taxon>
        <taxon>Bacteroidota</taxon>
        <taxon>Bacteroidia</taxon>
        <taxon>Bacteroidales</taxon>
        <taxon>Bacteroidaceae</taxon>
        <taxon>Bacteroides</taxon>
    </lineage>
</organism>
<dbReference type="EMBL" id="VWMK01000001">
    <property type="protein sequence ID" value="KAA3770496.1"/>
    <property type="molecule type" value="Genomic_DNA"/>
</dbReference>
<proteinExistence type="predicted"/>
<protein>
    <submittedName>
        <fullName evidence="2">Uncharacterized protein</fullName>
    </submittedName>
</protein>
<gene>
    <name evidence="2" type="ORF">F3F73_00640</name>
</gene>
<keyword evidence="1" id="KW-0812">Transmembrane</keyword>
<evidence type="ECO:0000256" key="1">
    <source>
        <dbReference type="SAM" id="Phobius"/>
    </source>
</evidence>
<reference evidence="2 3" key="1">
    <citation type="journal article" date="2019" name="Nat. Med.">
        <title>A library of human gut bacterial isolates paired with longitudinal multiomics data enables mechanistic microbiome research.</title>
        <authorList>
            <person name="Poyet M."/>
            <person name="Groussin M."/>
            <person name="Gibbons S.M."/>
            <person name="Avila-Pacheco J."/>
            <person name="Jiang X."/>
            <person name="Kearney S.M."/>
            <person name="Perrotta A.R."/>
            <person name="Berdy B."/>
            <person name="Zhao S."/>
            <person name="Lieberman T.D."/>
            <person name="Swanson P.K."/>
            <person name="Smith M."/>
            <person name="Roesemann S."/>
            <person name="Alexander J.E."/>
            <person name="Rich S.A."/>
            <person name="Livny J."/>
            <person name="Vlamakis H."/>
            <person name="Clish C."/>
            <person name="Bullock K."/>
            <person name="Deik A."/>
            <person name="Scott J."/>
            <person name="Pierce K.A."/>
            <person name="Xavier R.J."/>
            <person name="Alm E.J."/>
        </authorList>
    </citation>
    <scope>NUCLEOTIDE SEQUENCE [LARGE SCALE GENOMIC DNA]</scope>
    <source>
        <strain evidence="2 3">BIOML-A10</strain>
    </source>
</reference>
<feature type="transmembrane region" description="Helical" evidence="1">
    <location>
        <begin position="21"/>
        <end position="42"/>
    </location>
</feature>
<dbReference type="Proteomes" id="UP000422221">
    <property type="component" value="Unassembled WGS sequence"/>
</dbReference>